<comment type="caution">
    <text evidence="2">The sequence shown here is derived from an EMBL/GenBank/DDBJ whole genome shotgun (WGS) entry which is preliminary data.</text>
</comment>
<evidence type="ECO:0000256" key="1">
    <source>
        <dbReference type="SAM" id="MobiDB-lite"/>
    </source>
</evidence>
<feature type="non-terminal residue" evidence="2">
    <location>
        <position position="1"/>
    </location>
</feature>
<dbReference type="EMBL" id="CAJVQB010141757">
    <property type="protein sequence ID" value="CAG8854732.1"/>
    <property type="molecule type" value="Genomic_DNA"/>
</dbReference>
<dbReference type="Proteomes" id="UP000789901">
    <property type="component" value="Unassembled WGS sequence"/>
</dbReference>
<gene>
    <name evidence="2" type="ORF">GMARGA_LOCUS43553</name>
</gene>
<feature type="region of interest" description="Disordered" evidence="1">
    <location>
        <begin position="19"/>
        <end position="78"/>
    </location>
</feature>
<sequence length="78" mass="8394">PEVLPAITALKNVVCDGEAKSNSSEVLEGGSKIGIKPGSQREDLWRDWDQEKTRGKKLKSKSALALPTSSTNQQTPTS</sequence>
<feature type="compositionally biased region" description="Low complexity" evidence="1">
    <location>
        <begin position="61"/>
        <end position="78"/>
    </location>
</feature>
<proteinExistence type="predicted"/>
<keyword evidence="3" id="KW-1185">Reference proteome</keyword>
<evidence type="ECO:0000313" key="3">
    <source>
        <dbReference type="Proteomes" id="UP000789901"/>
    </source>
</evidence>
<accession>A0ABN7XHI6</accession>
<reference evidence="2 3" key="1">
    <citation type="submission" date="2021-06" db="EMBL/GenBank/DDBJ databases">
        <authorList>
            <person name="Kallberg Y."/>
            <person name="Tangrot J."/>
            <person name="Rosling A."/>
        </authorList>
    </citation>
    <scope>NUCLEOTIDE SEQUENCE [LARGE SCALE GENOMIC DNA]</scope>
    <source>
        <strain evidence="2 3">120-4 pot B 10/14</strain>
    </source>
</reference>
<protein>
    <submittedName>
        <fullName evidence="2">9966_t:CDS:1</fullName>
    </submittedName>
</protein>
<organism evidence="2 3">
    <name type="scientific">Gigaspora margarita</name>
    <dbReference type="NCBI Taxonomy" id="4874"/>
    <lineage>
        <taxon>Eukaryota</taxon>
        <taxon>Fungi</taxon>
        <taxon>Fungi incertae sedis</taxon>
        <taxon>Mucoromycota</taxon>
        <taxon>Glomeromycotina</taxon>
        <taxon>Glomeromycetes</taxon>
        <taxon>Diversisporales</taxon>
        <taxon>Gigasporaceae</taxon>
        <taxon>Gigaspora</taxon>
    </lineage>
</organism>
<feature type="compositionally biased region" description="Basic and acidic residues" evidence="1">
    <location>
        <begin position="39"/>
        <end position="53"/>
    </location>
</feature>
<evidence type="ECO:0000313" key="2">
    <source>
        <dbReference type="EMBL" id="CAG8854732.1"/>
    </source>
</evidence>
<name>A0ABN7XHI6_GIGMA</name>